<reference evidence="2 3" key="1">
    <citation type="submission" date="2020-02" db="EMBL/GenBank/DDBJ databases">
        <title>Sequencing the genomes of 1000 actinobacteria strains.</title>
        <authorList>
            <person name="Klenk H.-P."/>
        </authorList>
    </citation>
    <scope>NUCLEOTIDE SEQUENCE [LARGE SCALE GENOMIC DNA]</scope>
    <source>
        <strain evidence="2 3">DSM 19609</strain>
    </source>
</reference>
<accession>A0ABX0SJR1</accession>
<dbReference type="EMBL" id="JAAMOZ010000004">
    <property type="protein sequence ID" value="NIH58623.1"/>
    <property type="molecule type" value="Genomic_DNA"/>
</dbReference>
<gene>
    <name evidence="2" type="ORF">FB473_003320</name>
</gene>
<dbReference type="Proteomes" id="UP000749311">
    <property type="component" value="Unassembled WGS sequence"/>
</dbReference>
<feature type="domain" description="BAAT/Acyl-CoA thioester hydrolase C-terminal" evidence="1">
    <location>
        <begin position="2"/>
        <end position="54"/>
    </location>
</feature>
<evidence type="ECO:0000313" key="3">
    <source>
        <dbReference type="Proteomes" id="UP000749311"/>
    </source>
</evidence>
<dbReference type="Pfam" id="PF08840">
    <property type="entry name" value="BAAT_C"/>
    <property type="match status" value="1"/>
</dbReference>
<organism evidence="2 3">
    <name type="scientific">Brooklawnia cerclae</name>
    <dbReference type="NCBI Taxonomy" id="349934"/>
    <lineage>
        <taxon>Bacteria</taxon>
        <taxon>Bacillati</taxon>
        <taxon>Actinomycetota</taxon>
        <taxon>Actinomycetes</taxon>
        <taxon>Propionibacteriales</taxon>
        <taxon>Propionibacteriaceae</taxon>
        <taxon>Brooklawnia</taxon>
    </lineage>
</organism>
<evidence type="ECO:0000259" key="1">
    <source>
        <dbReference type="Pfam" id="PF08840"/>
    </source>
</evidence>
<protein>
    <recommendedName>
        <fullName evidence="1">BAAT/Acyl-CoA thioester hydrolase C-terminal domain-containing protein</fullName>
    </recommendedName>
</protein>
<evidence type="ECO:0000313" key="2">
    <source>
        <dbReference type="EMBL" id="NIH58623.1"/>
    </source>
</evidence>
<comment type="caution">
    <text evidence="2">The sequence shown here is derived from an EMBL/GenBank/DDBJ whole genome shotgun (WGS) entry which is preliminary data.</text>
</comment>
<proteinExistence type="predicted"/>
<sequence length="55" mass="5836">MAGHAIGLPNLPSTQLARVHPVSGVPYTNGGTPWGNAVAGRNSFEQTVEFLHRHS</sequence>
<keyword evidence="3" id="KW-1185">Reference proteome</keyword>
<dbReference type="InterPro" id="IPR014940">
    <property type="entry name" value="BAAT_C"/>
</dbReference>
<name>A0ABX0SJR1_9ACTN</name>